<sequence>MNVKRLGLLAVFAAGLVAFPVLYPASVQAADAPVIQAREGWYKVLVDFDFVRSNVDIPPVKGVLLIDSRPAARQFDPGHIPGAINIPDSQFDKQVERLPTDKSTLLIFYCGGVDCMLSHNSAFKAEKLGFTNIKVYAAGMPEWVSKGAPVSVSAAYIKKLIDDKAAYALIDARPKRVSDKGMIPTSINISDSEFDKQVDKLPANKATPLIYYCGGLECLLSDKSAEKAKKLGYTTVLTYPEGYPEWEKLHSAPPVATTASGTAAGKAATATLMPGKEKGSVTVESFEQAWKANPAAIMLVDVRDAKEFASGTIKGAVSLPINDLEKKVGTLPTDKPVVFICGTGARSGEAYDTVKLLRGEVQAYFIDADIKFNNDGAYSMVQKNSPSAIHWWIAFNLETAVERDLLAATPCLARFWPSPRPSPAGLIYAHILL</sequence>
<dbReference type="Gene3D" id="3.40.250.10">
    <property type="entry name" value="Rhodanese-like domain"/>
    <property type="match status" value="3"/>
</dbReference>
<dbReference type="Proteomes" id="UP000886602">
    <property type="component" value="Unassembled WGS sequence"/>
</dbReference>
<feature type="chain" id="PRO_5038802738" evidence="1">
    <location>
        <begin position="30"/>
        <end position="433"/>
    </location>
</feature>
<dbReference type="EMBL" id="JADJNC010000009">
    <property type="protein sequence ID" value="MBK7422791.1"/>
    <property type="molecule type" value="Genomic_DNA"/>
</dbReference>
<dbReference type="InterPro" id="IPR001307">
    <property type="entry name" value="Thiosulphate_STrfase_CS"/>
</dbReference>
<reference evidence="3" key="1">
    <citation type="submission" date="2020-10" db="EMBL/GenBank/DDBJ databases">
        <title>Connecting structure to function with the recovery of over 1000 high-quality activated sludge metagenome-assembled genomes encoding full-length rRNA genes using long-read sequencing.</title>
        <authorList>
            <person name="Singleton C.M."/>
            <person name="Petriglieri F."/>
            <person name="Kristensen J.M."/>
            <person name="Kirkegaard R.H."/>
            <person name="Michaelsen T.Y."/>
            <person name="Andersen M.H."/>
            <person name="Karst S.M."/>
            <person name="Dueholm M.S."/>
            <person name="Nielsen P.H."/>
            <person name="Albertsen M."/>
        </authorList>
    </citation>
    <scope>NUCLEOTIDE SEQUENCE</scope>
    <source>
        <strain evidence="3">EsbW_18-Q3-R4-48_MAXAC.044</strain>
    </source>
</reference>
<dbReference type="PANTHER" id="PTHR43031">
    <property type="entry name" value="FAD-DEPENDENT OXIDOREDUCTASE"/>
    <property type="match status" value="1"/>
</dbReference>
<dbReference type="InterPro" id="IPR001763">
    <property type="entry name" value="Rhodanese-like_dom"/>
</dbReference>
<feature type="domain" description="Rhodanese" evidence="2">
    <location>
        <begin position="293"/>
        <end position="373"/>
    </location>
</feature>
<feature type="domain" description="Rhodanese" evidence="2">
    <location>
        <begin position="163"/>
        <end position="248"/>
    </location>
</feature>
<dbReference type="CDD" id="cd00158">
    <property type="entry name" value="RHOD"/>
    <property type="match status" value="3"/>
</dbReference>
<gene>
    <name evidence="3" type="ORF">IPJ48_06655</name>
</gene>
<dbReference type="GO" id="GO:0004792">
    <property type="term" value="F:thiosulfate-cyanide sulfurtransferase activity"/>
    <property type="evidence" value="ECO:0007669"/>
    <property type="project" value="InterPro"/>
</dbReference>
<dbReference type="PANTHER" id="PTHR43031:SF1">
    <property type="entry name" value="PYRIDINE NUCLEOTIDE-DISULPHIDE OXIDOREDUCTASE"/>
    <property type="match status" value="1"/>
</dbReference>
<evidence type="ECO:0000259" key="2">
    <source>
        <dbReference type="PROSITE" id="PS50206"/>
    </source>
</evidence>
<dbReference type="Pfam" id="PF00581">
    <property type="entry name" value="Rhodanese"/>
    <property type="match status" value="3"/>
</dbReference>
<dbReference type="SUPFAM" id="SSF52821">
    <property type="entry name" value="Rhodanese/Cell cycle control phosphatase"/>
    <property type="match status" value="3"/>
</dbReference>
<comment type="caution">
    <text evidence="3">The sequence shown here is derived from an EMBL/GenBank/DDBJ whole genome shotgun (WGS) entry which is preliminary data.</text>
</comment>
<organism evidence="3 4">
    <name type="scientific">Candidatus Propionivibrio dominans</name>
    <dbReference type="NCBI Taxonomy" id="2954373"/>
    <lineage>
        <taxon>Bacteria</taxon>
        <taxon>Pseudomonadati</taxon>
        <taxon>Pseudomonadota</taxon>
        <taxon>Betaproteobacteria</taxon>
        <taxon>Rhodocyclales</taxon>
        <taxon>Rhodocyclaceae</taxon>
        <taxon>Propionivibrio</taxon>
    </lineage>
</organism>
<protein>
    <submittedName>
        <fullName evidence="3">Rhodanese-like domain-containing protein</fullName>
    </submittedName>
</protein>
<dbReference type="PROSITE" id="PS00380">
    <property type="entry name" value="RHODANESE_1"/>
    <property type="match status" value="1"/>
</dbReference>
<name>A0A9D7I710_9RHOO</name>
<dbReference type="SMART" id="SM00450">
    <property type="entry name" value="RHOD"/>
    <property type="match status" value="3"/>
</dbReference>
<dbReference type="PROSITE" id="PS50206">
    <property type="entry name" value="RHODANESE_3"/>
    <property type="match status" value="3"/>
</dbReference>
<evidence type="ECO:0000256" key="1">
    <source>
        <dbReference type="SAM" id="SignalP"/>
    </source>
</evidence>
<dbReference type="InterPro" id="IPR036873">
    <property type="entry name" value="Rhodanese-like_dom_sf"/>
</dbReference>
<dbReference type="InterPro" id="IPR050229">
    <property type="entry name" value="GlpE_sulfurtransferase"/>
</dbReference>
<accession>A0A9D7I710</accession>
<dbReference type="AlphaFoldDB" id="A0A9D7I710"/>
<evidence type="ECO:0000313" key="4">
    <source>
        <dbReference type="Proteomes" id="UP000886602"/>
    </source>
</evidence>
<evidence type="ECO:0000313" key="3">
    <source>
        <dbReference type="EMBL" id="MBK7422791.1"/>
    </source>
</evidence>
<proteinExistence type="predicted"/>
<keyword evidence="1" id="KW-0732">Signal</keyword>
<feature type="domain" description="Rhodanese" evidence="2">
    <location>
        <begin position="59"/>
        <end position="152"/>
    </location>
</feature>
<feature type="signal peptide" evidence="1">
    <location>
        <begin position="1"/>
        <end position="29"/>
    </location>
</feature>